<dbReference type="PROSITE" id="PS51257">
    <property type="entry name" value="PROKAR_LIPOPROTEIN"/>
    <property type="match status" value="1"/>
</dbReference>
<evidence type="ECO:0000256" key="2">
    <source>
        <dbReference type="SAM" id="SignalP"/>
    </source>
</evidence>
<sequence>MKLVKIAALLAAAAGTFLSSSCCSSKPAPAPASPTYVTPAK</sequence>
<evidence type="ECO:0008006" key="5">
    <source>
        <dbReference type="Google" id="ProtNLM"/>
    </source>
</evidence>
<name>A0ABT3GG03_9BACT</name>
<gene>
    <name evidence="3" type="ORF">OKA05_08255</name>
</gene>
<feature type="region of interest" description="Disordered" evidence="1">
    <location>
        <begin position="19"/>
        <end position="41"/>
    </location>
</feature>
<accession>A0ABT3GG03</accession>
<feature type="chain" id="PRO_5045603222" description="Lipoprotein" evidence="2">
    <location>
        <begin position="22"/>
        <end position="41"/>
    </location>
</feature>
<evidence type="ECO:0000313" key="4">
    <source>
        <dbReference type="Proteomes" id="UP001320876"/>
    </source>
</evidence>
<feature type="signal peptide" evidence="2">
    <location>
        <begin position="1"/>
        <end position="21"/>
    </location>
</feature>
<evidence type="ECO:0000313" key="3">
    <source>
        <dbReference type="EMBL" id="MCW1922544.1"/>
    </source>
</evidence>
<protein>
    <recommendedName>
        <fullName evidence="5">Lipoprotein</fullName>
    </recommendedName>
</protein>
<dbReference type="RefSeq" id="WP_264486651.1">
    <property type="nucleotide sequence ID" value="NZ_JAPDDT010000002.1"/>
</dbReference>
<comment type="caution">
    <text evidence="3">The sequence shown here is derived from an EMBL/GenBank/DDBJ whole genome shotgun (WGS) entry which is preliminary data.</text>
</comment>
<proteinExistence type="predicted"/>
<organism evidence="3 4">
    <name type="scientific">Luteolibacter arcticus</name>
    <dbReference type="NCBI Taxonomy" id="1581411"/>
    <lineage>
        <taxon>Bacteria</taxon>
        <taxon>Pseudomonadati</taxon>
        <taxon>Verrucomicrobiota</taxon>
        <taxon>Verrucomicrobiia</taxon>
        <taxon>Verrucomicrobiales</taxon>
        <taxon>Verrucomicrobiaceae</taxon>
        <taxon>Luteolibacter</taxon>
    </lineage>
</organism>
<dbReference type="EMBL" id="JAPDDT010000002">
    <property type="protein sequence ID" value="MCW1922544.1"/>
    <property type="molecule type" value="Genomic_DNA"/>
</dbReference>
<dbReference type="Proteomes" id="UP001320876">
    <property type="component" value="Unassembled WGS sequence"/>
</dbReference>
<keyword evidence="2" id="KW-0732">Signal</keyword>
<keyword evidence="4" id="KW-1185">Reference proteome</keyword>
<reference evidence="3 4" key="1">
    <citation type="submission" date="2022-10" db="EMBL/GenBank/DDBJ databases">
        <title>Luteolibacter arcticus strain CCTCC AB 2014275, whole genome shotgun sequencing project.</title>
        <authorList>
            <person name="Zhao G."/>
            <person name="Shen L."/>
        </authorList>
    </citation>
    <scope>NUCLEOTIDE SEQUENCE [LARGE SCALE GENOMIC DNA]</scope>
    <source>
        <strain evidence="3 4">CCTCC AB 2014275</strain>
    </source>
</reference>
<evidence type="ECO:0000256" key="1">
    <source>
        <dbReference type="SAM" id="MobiDB-lite"/>
    </source>
</evidence>